<organism evidence="1 2">
    <name type="scientific">Pseudomonas putida TRO1</name>
    <dbReference type="NCBI Taxonomy" id="1227924"/>
    <lineage>
        <taxon>Bacteria</taxon>
        <taxon>Pseudomonadati</taxon>
        <taxon>Pseudomonadota</taxon>
        <taxon>Gammaproteobacteria</taxon>
        <taxon>Pseudomonadales</taxon>
        <taxon>Pseudomonadaceae</taxon>
        <taxon>Pseudomonas</taxon>
    </lineage>
</organism>
<sequence length="43" mass="4764">MLHIRLVHAGKALVYEVLQLASPMIAAEVKRKMRLMIGMATDG</sequence>
<proteinExistence type="predicted"/>
<reference evidence="1 2" key="1">
    <citation type="submission" date="2013-02" db="EMBL/GenBank/DDBJ databases">
        <title>Insights into the proteome of triclosan-resistant Pseudomonas putida TRO1, isolated from activated sludge.</title>
        <authorList>
            <person name="Lolas I.B."/>
            <person name="Almeida B."/>
            <person name="Starnawski P.M."/>
            <person name="Soenderkaer M."/>
            <person name="Nielsen K.L."/>
            <person name="Nielsen J.L."/>
        </authorList>
    </citation>
    <scope>NUCLEOTIDE SEQUENCE [LARGE SCALE GENOMIC DNA]</scope>
    <source>
        <strain evidence="1 2">TRO1</strain>
    </source>
</reference>
<dbReference type="AlphaFoldDB" id="A0AAD2ZSM2"/>
<protein>
    <submittedName>
        <fullName evidence="1">Uncharacterized protein</fullName>
    </submittedName>
</protein>
<dbReference type="Proteomes" id="UP000013237">
    <property type="component" value="Unassembled WGS sequence"/>
</dbReference>
<dbReference type="EMBL" id="APBQ01000114">
    <property type="protein sequence ID" value="ENY76199.1"/>
    <property type="molecule type" value="Genomic_DNA"/>
</dbReference>
<gene>
    <name evidence="1" type="ORF">C206_18084</name>
</gene>
<name>A0AAD2ZSM2_PSEPU</name>
<evidence type="ECO:0000313" key="1">
    <source>
        <dbReference type="EMBL" id="ENY76199.1"/>
    </source>
</evidence>
<comment type="caution">
    <text evidence="1">The sequence shown here is derived from an EMBL/GenBank/DDBJ whole genome shotgun (WGS) entry which is preliminary data.</text>
</comment>
<accession>A0AAD2ZSM2</accession>
<evidence type="ECO:0000313" key="2">
    <source>
        <dbReference type="Proteomes" id="UP000013237"/>
    </source>
</evidence>